<dbReference type="Pfam" id="PF00106">
    <property type="entry name" value="adh_short"/>
    <property type="match status" value="1"/>
</dbReference>
<accession>A0A7W8D6L1</accession>
<keyword evidence="5" id="KW-1185">Reference proteome</keyword>
<evidence type="ECO:0000256" key="3">
    <source>
        <dbReference type="RuleBase" id="RU000363"/>
    </source>
</evidence>
<evidence type="ECO:0000256" key="1">
    <source>
        <dbReference type="ARBA" id="ARBA00006484"/>
    </source>
</evidence>
<dbReference type="PROSITE" id="PS00061">
    <property type="entry name" value="ADH_SHORT"/>
    <property type="match status" value="1"/>
</dbReference>
<dbReference type="RefSeq" id="WP_183959746.1">
    <property type="nucleotide sequence ID" value="NZ_JACHHP010000001.1"/>
</dbReference>
<comment type="similarity">
    <text evidence="1 3">Belongs to the short-chain dehydrogenases/reductases (SDR) family.</text>
</comment>
<name>A0A7W8D6L1_9GAMM</name>
<dbReference type="PRINTS" id="PR00081">
    <property type="entry name" value="GDHRDH"/>
</dbReference>
<dbReference type="InterPro" id="IPR036291">
    <property type="entry name" value="NAD(P)-bd_dom_sf"/>
</dbReference>
<dbReference type="PRINTS" id="PR00080">
    <property type="entry name" value="SDRFAMILY"/>
</dbReference>
<dbReference type="InterPro" id="IPR020904">
    <property type="entry name" value="Sc_DH/Rdtase_CS"/>
</dbReference>
<sequence length="231" mass="23745">MKIQGSTALVTGANRGIGAALVRALQQAGARTIYAAARTPDAAGGDGVVPLRLDVTRQDTIDAAAAQARDVTLVINNAGILLPSAALGPDAERAFLDQAEVNVLGPVRVTRAFAPLLAANGGGAVVNIHSALSWITMGATAAYSASKAAAWAFTNGMRQELRAQGTQVLGVHFGYVDTDMTHGVSAPKSSPEDIAAQILAAVERGDAELLADDVSRQLRRSFGSETPAYLA</sequence>
<organism evidence="4 5">
    <name type="scientific">Chiayiivirga flava</name>
    <dbReference type="NCBI Taxonomy" id="659595"/>
    <lineage>
        <taxon>Bacteria</taxon>
        <taxon>Pseudomonadati</taxon>
        <taxon>Pseudomonadota</taxon>
        <taxon>Gammaproteobacteria</taxon>
        <taxon>Lysobacterales</taxon>
        <taxon>Lysobacteraceae</taxon>
        <taxon>Chiayiivirga</taxon>
    </lineage>
</organism>
<dbReference type="EMBL" id="JACHHP010000001">
    <property type="protein sequence ID" value="MBB5207228.1"/>
    <property type="molecule type" value="Genomic_DNA"/>
</dbReference>
<comment type="caution">
    <text evidence="4">The sequence shown here is derived from an EMBL/GenBank/DDBJ whole genome shotgun (WGS) entry which is preliminary data.</text>
</comment>
<dbReference type="SUPFAM" id="SSF51735">
    <property type="entry name" value="NAD(P)-binding Rossmann-fold domains"/>
    <property type="match status" value="1"/>
</dbReference>
<evidence type="ECO:0000313" key="4">
    <source>
        <dbReference type="EMBL" id="MBB5207228.1"/>
    </source>
</evidence>
<dbReference type="GO" id="GO:0016491">
    <property type="term" value="F:oxidoreductase activity"/>
    <property type="evidence" value="ECO:0007669"/>
    <property type="project" value="UniProtKB-KW"/>
</dbReference>
<reference evidence="4 5" key="1">
    <citation type="submission" date="2020-08" db="EMBL/GenBank/DDBJ databases">
        <title>Genomic Encyclopedia of Type Strains, Phase IV (KMG-IV): sequencing the most valuable type-strain genomes for metagenomic binning, comparative biology and taxonomic classification.</title>
        <authorList>
            <person name="Goeker M."/>
        </authorList>
    </citation>
    <scope>NUCLEOTIDE SEQUENCE [LARGE SCALE GENOMIC DNA]</scope>
    <source>
        <strain evidence="4 5">DSM 24163</strain>
    </source>
</reference>
<dbReference type="InterPro" id="IPR002347">
    <property type="entry name" value="SDR_fam"/>
</dbReference>
<dbReference type="PANTHER" id="PTHR43391">
    <property type="entry name" value="RETINOL DEHYDROGENASE-RELATED"/>
    <property type="match status" value="1"/>
</dbReference>
<dbReference type="PANTHER" id="PTHR43391:SF91">
    <property type="entry name" value="OS04G0390700 PROTEIN"/>
    <property type="match status" value="1"/>
</dbReference>
<dbReference type="Gene3D" id="3.40.50.720">
    <property type="entry name" value="NAD(P)-binding Rossmann-like Domain"/>
    <property type="match status" value="1"/>
</dbReference>
<dbReference type="NCBIfam" id="NF006119">
    <property type="entry name" value="PRK08264.1-5"/>
    <property type="match status" value="1"/>
</dbReference>
<dbReference type="AlphaFoldDB" id="A0A7W8D6L1"/>
<gene>
    <name evidence="4" type="ORF">HNQ52_000744</name>
</gene>
<proteinExistence type="inferred from homology"/>
<keyword evidence="2" id="KW-0560">Oxidoreductase</keyword>
<dbReference type="Proteomes" id="UP000521199">
    <property type="component" value="Unassembled WGS sequence"/>
</dbReference>
<evidence type="ECO:0000256" key="2">
    <source>
        <dbReference type="ARBA" id="ARBA00023002"/>
    </source>
</evidence>
<evidence type="ECO:0000313" key="5">
    <source>
        <dbReference type="Proteomes" id="UP000521199"/>
    </source>
</evidence>
<protein>
    <submittedName>
        <fullName evidence="4">NAD(P)-dependent dehydrogenase (Short-subunit alcohol dehydrogenase family)</fullName>
    </submittedName>
</protein>
<dbReference type="GO" id="GO:0005829">
    <property type="term" value="C:cytosol"/>
    <property type="evidence" value="ECO:0007669"/>
    <property type="project" value="TreeGrafter"/>
</dbReference>